<evidence type="ECO:0000313" key="2">
    <source>
        <dbReference type="Proteomes" id="UP000308886"/>
    </source>
</evidence>
<dbReference type="Proteomes" id="UP000308886">
    <property type="component" value="Unassembled WGS sequence"/>
</dbReference>
<comment type="caution">
    <text evidence="1">The sequence shown here is derived from an EMBL/GenBank/DDBJ whole genome shotgun (WGS) entry which is preliminary data.</text>
</comment>
<gene>
    <name evidence="1" type="ORF">E5358_08105</name>
</gene>
<organism evidence="1 2">
    <name type="scientific">Palleniella muris</name>
    <dbReference type="NCBI Taxonomy" id="3038145"/>
    <lineage>
        <taxon>Bacteria</taxon>
        <taxon>Pseudomonadati</taxon>
        <taxon>Bacteroidota</taxon>
        <taxon>Bacteroidia</taxon>
        <taxon>Bacteroidales</taxon>
        <taxon>Prevotellaceae</taxon>
        <taxon>Palleniella</taxon>
    </lineage>
</organism>
<name>A0AC61QPX4_9BACT</name>
<keyword evidence="1" id="KW-0969">Cilium</keyword>
<keyword evidence="2" id="KW-1185">Reference proteome</keyword>
<evidence type="ECO:0000313" key="1">
    <source>
        <dbReference type="EMBL" id="TGX82020.1"/>
    </source>
</evidence>
<sequence length="474" mass="52167">MKKILFSMLVTFVALLDANAHAVSHAEMKLKEIEAAQKEITLRKKPKYLSGAIIPSWTDNWFISVSGGASSFIGSPLGCDDLFGRIKPALQISLGKWHTPSVGNRLVFQGFEWKSGALTNQQYRHYHADLLVNLMPSIAKGDKECRWDIIPFVGVGLIDNRDAGRNPFAFNYGVQGRFRIADGLHITAEIGDATTFKDADGLGSAREIGDHLLTLSAGVSWTFGKNRGWKKVIDARPYVILNERLKAAAYEQEKENERLAKENEAKARLIAELRKILEIEGLLDKYAGCFERVDDHGNTSAGGYTMNDYNGLNSLRKRLRDGKNGSPEKDNRSENAVSGESNGSKAEVGSDGNNNSYADDVINGNAALGAPIYFFFELGTDNLVEESQLVNIDEIARIAKKYNLRIEITGSADKATGTEMINSNLGSQRATFIAGCLKERGILENNIKKISRGGIDDYTPGKANRNTIVRLFLP</sequence>
<keyword evidence="1" id="KW-0282">Flagellum</keyword>
<accession>A0AC61QPX4</accession>
<dbReference type="EMBL" id="SRZC01000012">
    <property type="protein sequence ID" value="TGX82020.1"/>
    <property type="molecule type" value="Genomic_DNA"/>
</dbReference>
<keyword evidence="1" id="KW-0966">Cell projection</keyword>
<proteinExistence type="predicted"/>
<reference evidence="1" key="1">
    <citation type="submission" date="2019-04" db="EMBL/GenBank/DDBJ databases">
        <title>Microbes associate with the intestines of laboratory mice.</title>
        <authorList>
            <person name="Navarre W."/>
            <person name="Wong E."/>
            <person name="Huang K."/>
            <person name="Tropini C."/>
            <person name="Ng K."/>
            <person name="Yu B."/>
        </authorList>
    </citation>
    <scope>NUCLEOTIDE SEQUENCE</scope>
    <source>
        <strain evidence="1">NM73_A23</strain>
    </source>
</reference>
<protein>
    <submittedName>
        <fullName evidence="1">Flagellar motor protein MotB</fullName>
    </submittedName>
</protein>